<evidence type="ECO:0000256" key="1">
    <source>
        <dbReference type="SAM" id="MobiDB-lite"/>
    </source>
</evidence>
<feature type="compositionally biased region" description="Basic and acidic residues" evidence="1">
    <location>
        <begin position="305"/>
        <end position="315"/>
    </location>
</feature>
<feature type="region of interest" description="Disordered" evidence="1">
    <location>
        <begin position="257"/>
        <end position="366"/>
    </location>
</feature>
<evidence type="ECO:0000313" key="3">
    <source>
        <dbReference type="WBParaSite" id="PTRK_0000313100.1"/>
    </source>
</evidence>
<reference evidence="3" key="1">
    <citation type="submission" date="2017-02" db="UniProtKB">
        <authorList>
            <consortium name="WormBaseParasite"/>
        </authorList>
    </citation>
    <scope>IDENTIFICATION</scope>
</reference>
<proteinExistence type="predicted"/>
<feature type="compositionally biased region" description="Basic residues" evidence="1">
    <location>
        <begin position="1"/>
        <end position="27"/>
    </location>
</feature>
<feature type="compositionally biased region" description="Basic and acidic residues" evidence="1">
    <location>
        <begin position="349"/>
        <end position="362"/>
    </location>
</feature>
<dbReference type="Proteomes" id="UP000038045">
    <property type="component" value="Unplaced"/>
</dbReference>
<protein>
    <submittedName>
        <fullName evidence="3">Efflux RND transporter permease subunit</fullName>
    </submittedName>
</protein>
<feature type="compositionally biased region" description="Basic and acidic residues" evidence="1">
    <location>
        <begin position="454"/>
        <end position="463"/>
    </location>
</feature>
<feature type="compositionally biased region" description="Low complexity" evidence="1">
    <location>
        <begin position="433"/>
        <end position="444"/>
    </location>
</feature>
<evidence type="ECO:0000313" key="2">
    <source>
        <dbReference type="Proteomes" id="UP000038045"/>
    </source>
</evidence>
<feature type="compositionally biased region" description="Basic residues" evidence="1">
    <location>
        <begin position="408"/>
        <end position="418"/>
    </location>
</feature>
<accession>A0A0N4Z7H9</accession>
<feature type="compositionally biased region" description="Basic and acidic residues" evidence="1">
    <location>
        <begin position="104"/>
        <end position="122"/>
    </location>
</feature>
<sequence length="537" mass="59456">DRLARHGGPRLRPRTLRRHALRQRRPRPLHDLRGREPGSPLKAKGPAGSSAGPFHISPAPVRHPPPGSARSPRVTTGWRRTARHRRIPPARGVGGTQQPAGQHVHSDPRRAEVARRRPRQAEQRGLGGSVVVVGHHRILEQVGADVDHPAEALRRHARRRGLDDVQRAPDHGRELTRHVFPRNIRHLRPRVAVEAVVQRIVDHGADRAAEMRLGLSRHGLDRRPVRHVGLDRDRPLAQFSRQRLGPLAAVAPVDHHPRAALGQGPGLPTYEQPVQGPVPSGATAHHRHAAQGAACVRRHRRRFRHELADHHRPSECAEGGRTGQHRARRSVDPLSAGDFGGRRSPRLPDGPERDGQDERGGDADMTMPRFTVLDALTALTVAGLIAVAIGVQVAARPLGRPQRTDGRHRLHGLHGRDHRRADELVRQAHAGRRAAAGAGDRATGLPAGHRRDQRLHDLDDPRTWRVPNGCIPDHDRRRDEPAVRGHGRLHGPDRAQPHHRRPHPLELQEPPGVGPLQPPRRTADVLAGRGRADRQPR</sequence>
<dbReference type="AlphaFoldDB" id="A0A0N4Z7H9"/>
<keyword evidence="2" id="KW-1185">Reference proteome</keyword>
<dbReference type="WBParaSite" id="PTRK_0000313100.1">
    <property type="protein sequence ID" value="PTRK_0000313100.1"/>
    <property type="gene ID" value="PTRK_0000313100"/>
</dbReference>
<feature type="region of interest" description="Disordered" evidence="1">
    <location>
        <begin position="1"/>
        <end position="125"/>
    </location>
</feature>
<organism evidence="2 3">
    <name type="scientific">Parastrongyloides trichosuri</name>
    <name type="common">Possum-specific nematode worm</name>
    <dbReference type="NCBI Taxonomy" id="131310"/>
    <lineage>
        <taxon>Eukaryota</taxon>
        <taxon>Metazoa</taxon>
        <taxon>Ecdysozoa</taxon>
        <taxon>Nematoda</taxon>
        <taxon>Chromadorea</taxon>
        <taxon>Rhabditida</taxon>
        <taxon>Tylenchina</taxon>
        <taxon>Panagrolaimomorpha</taxon>
        <taxon>Strongyloidoidea</taxon>
        <taxon>Strongyloididae</taxon>
        <taxon>Parastrongyloides</taxon>
    </lineage>
</organism>
<feature type="compositionally biased region" description="Basic and acidic residues" evidence="1">
    <location>
        <begin position="472"/>
        <end position="483"/>
    </location>
</feature>
<name>A0A0N4Z7H9_PARTI</name>
<feature type="region of interest" description="Disordered" evidence="1">
    <location>
        <begin position="399"/>
        <end position="537"/>
    </location>
</feature>